<dbReference type="AlphaFoldDB" id="W9Y7J0"/>
<dbReference type="Proteomes" id="UP000019484">
    <property type="component" value="Unassembled WGS sequence"/>
</dbReference>
<keyword evidence="2" id="KW-1185">Reference proteome</keyword>
<gene>
    <name evidence="1" type="ORF">A1O1_05966</name>
</gene>
<dbReference type="GeneID" id="19160837"/>
<proteinExistence type="predicted"/>
<evidence type="ECO:0008006" key="3">
    <source>
        <dbReference type="Google" id="ProtNLM"/>
    </source>
</evidence>
<dbReference type="HOGENOM" id="CLU_460786_0_0_1"/>
<sequence>MLALKSMRMPSAVAEHTTTIDRLPPEILDLVAENLYNTGFGQVDTLLPFSVVCHRFRQSALPFLFSTISHIIRDRLDQREIGLLRRLVNHPHLLPHVRTLHILQPPEVIGLVHSLDTADAHRLTLESTWSDLRVLQVSLLLMPGLRRIRVDCSAAAAYQIIKMLPDDHVYEIILDHLYTSSDWPDLLEATTSLASIAGCHRLGLGVFGDLPSQHELATTTFYDTISRASAINLHMSWLLDGSQTGHKGRQDENATCACMLKKPAWSELHLLVRRAPGTHHHSFRDLDLSLIPWINIRRLSILWEYTVPLNQFIHDVAPELTNLQALRLRAAHHRLYHPDCRYDVPATGLFADAPIVPPFRIPFEPMRELRELEIDGICNHIPIKGLVGPKLRRLRLHCEDAQWSVCSAESQRSHNDILFAAKIAPDLEQLELDVGYIQNLWHPTAIPGVDLDMEQYAFLNAICKFGRLRLLRLFPPFVPKDSPRFSRRVLSCLPVSDDQAVRVFEHVRTQCPSLQMLSIAAIPSFVNIDTMCWDVKRQGEKTILTTRHRARNYQHRQVWIGQRRLSSEIKRFSTPRRYIADSECWTLTRNDARHSSR</sequence>
<protein>
    <recommendedName>
        <fullName evidence="3">F-box domain-containing protein</fullName>
    </recommendedName>
</protein>
<evidence type="ECO:0000313" key="2">
    <source>
        <dbReference type="Proteomes" id="UP000019484"/>
    </source>
</evidence>
<organism evidence="1 2">
    <name type="scientific">Capronia coronata CBS 617.96</name>
    <dbReference type="NCBI Taxonomy" id="1182541"/>
    <lineage>
        <taxon>Eukaryota</taxon>
        <taxon>Fungi</taxon>
        <taxon>Dikarya</taxon>
        <taxon>Ascomycota</taxon>
        <taxon>Pezizomycotina</taxon>
        <taxon>Eurotiomycetes</taxon>
        <taxon>Chaetothyriomycetidae</taxon>
        <taxon>Chaetothyriales</taxon>
        <taxon>Herpotrichiellaceae</taxon>
        <taxon>Capronia</taxon>
    </lineage>
</organism>
<evidence type="ECO:0000313" key="1">
    <source>
        <dbReference type="EMBL" id="EXJ85600.1"/>
    </source>
</evidence>
<reference evidence="1 2" key="1">
    <citation type="submission" date="2013-03" db="EMBL/GenBank/DDBJ databases">
        <title>The Genome Sequence of Capronia coronata CBS 617.96.</title>
        <authorList>
            <consortium name="The Broad Institute Genomics Platform"/>
            <person name="Cuomo C."/>
            <person name="de Hoog S."/>
            <person name="Gorbushina A."/>
            <person name="Walker B."/>
            <person name="Young S.K."/>
            <person name="Zeng Q."/>
            <person name="Gargeya S."/>
            <person name="Fitzgerald M."/>
            <person name="Haas B."/>
            <person name="Abouelleil A."/>
            <person name="Allen A.W."/>
            <person name="Alvarado L."/>
            <person name="Arachchi H.M."/>
            <person name="Berlin A.M."/>
            <person name="Chapman S.B."/>
            <person name="Gainer-Dewar J."/>
            <person name="Goldberg J."/>
            <person name="Griggs A."/>
            <person name="Gujja S."/>
            <person name="Hansen M."/>
            <person name="Howarth C."/>
            <person name="Imamovic A."/>
            <person name="Ireland A."/>
            <person name="Larimer J."/>
            <person name="McCowan C."/>
            <person name="Murphy C."/>
            <person name="Pearson M."/>
            <person name="Poon T.W."/>
            <person name="Priest M."/>
            <person name="Roberts A."/>
            <person name="Saif S."/>
            <person name="Shea T."/>
            <person name="Sisk P."/>
            <person name="Sykes S."/>
            <person name="Wortman J."/>
            <person name="Nusbaum C."/>
            <person name="Birren B."/>
        </authorList>
    </citation>
    <scope>NUCLEOTIDE SEQUENCE [LARGE SCALE GENOMIC DNA]</scope>
    <source>
        <strain evidence="1 2">CBS 617.96</strain>
    </source>
</reference>
<dbReference type="OrthoDB" id="4111629at2759"/>
<comment type="caution">
    <text evidence="1">The sequence shown here is derived from an EMBL/GenBank/DDBJ whole genome shotgun (WGS) entry which is preliminary data.</text>
</comment>
<dbReference type="EMBL" id="AMWN01000005">
    <property type="protein sequence ID" value="EXJ85600.1"/>
    <property type="molecule type" value="Genomic_DNA"/>
</dbReference>
<dbReference type="eggNOG" id="ENOG502THH2">
    <property type="taxonomic scope" value="Eukaryota"/>
</dbReference>
<dbReference type="RefSeq" id="XP_007725038.1">
    <property type="nucleotide sequence ID" value="XM_007726848.1"/>
</dbReference>
<name>W9Y7J0_9EURO</name>
<accession>W9Y7J0</accession>